<keyword evidence="6 8" id="KW-0472">Membrane</keyword>
<comment type="subcellular location">
    <subcellularLocation>
        <location evidence="1">Membrane</location>
        <topology evidence="1">Multi-pass membrane protein</topology>
    </subcellularLocation>
</comment>
<dbReference type="PANTHER" id="PTHR43867">
    <property type="entry name" value="CELLULOSE SYNTHASE CATALYTIC SUBUNIT A [UDP-FORMING]"/>
    <property type="match status" value="1"/>
</dbReference>
<organism evidence="10 11">
    <name type="scientific">Pengzhenrongella frigida</name>
    <dbReference type="NCBI Taxonomy" id="1259133"/>
    <lineage>
        <taxon>Bacteria</taxon>
        <taxon>Bacillati</taxon>
        <taxon>Actinomycetota</taxon>
        <taxon>Actinomycetes</taxon>
        <taxon>Micrococcales</taxon>
        <taxon>Pengzhenrongella</taxon>
    </lineage>
</organism>
<keyword evidence="4 8" id="KW-0812">Transmembrane</keyword>
<dbReference type="InterPro" id="IPR029044">
    <property type="entry name" value="Nucleotide-diphossugar_trans"/>
</dbReference>
<feature type="transmembrane region" description="Helical" evidence="8">
    <location>
        <begin position="697"/>
        <end position="715"/>
    </location>
</feature>
<gene>
    <name evidence="10" type="ORF">EUA98_13985</name>
</gene>
<feature type="transmembrane region" description="Helical" evidence="8">
    <location>
        <begin position="128"/>
        <end position="148"/>
    </location>
</feature>
<reference evidence="10 11" key="1">
    <citation type="submission" date="2019-01" db="EMBL/GenBank/DDBJ databases">
        <title>Novel species of Cellulomonas.</title>
        <authorList>
            <person name="Liu Q."/>
            <person name="Xin Y.-H."/>
        </authorList>
    </citation>
    <scope>NUCLEOTIDE SEQUENCE [LARGE SCALE GENOMIC DNA]</scope>
    <source>
        <strain evidence="10 11">HLT2-17</strain>
    </source>
</reference>
<feature type="region of interest" description="Disordered" evidence="7">
    <location>
        <begin position="1"/>
        <end position="35"/>
    </location>
</feature>
<evidence type="ECO:0000313" key="10">
    <source>
        <dbReference type="EMBL" id="RYV50394.1"/>
    </source>
</evidence>
<feature type="compositionally biased region" description="Polar residues" evidence="7">
    <location>
        <begin position="794"/>
        <end position="804"/>
    </location>
</feature>
<accession>A0A4V1ZH08</accession>
<dbReference type="Gene3D" id="3.90.550.10">
    <property type="entry name" value="Spore Coat Polysaccharide Biosynthesis Protein SpsA, Chain A"/>
    <property type="match status" value="1"/>
</dbReference>
<feature type="domain" description="Glycosyltransferase 2-like" evidence="9">
    <location>
        <begin position="411"/>
        <end position="635"/>
    </location>
</feature>
<evidence type="ECO:0000256" key="2">
    <source>
        <dbReference type="ARBA" id="ARBA00022676"/>
    </source>
</evidence>
<evidence type="ECO:0000256" key="8">
    <source>
        <dbReference type="SAM" id="Phobius"/>
    </source>
</evidence>
<dbReference type="PANTHER" id="PTHR43867:SF2">
    <property type="entry name" value="CELLULOSE SYNTHASE CATALYTIC SUBUNIT A [UDP-FORMING]"/>
    <property type="match status" value="1"/>
</dbReference>
<feature type="transmembrane region" description="Helical" evidence="8">
    <location>
        <begin position="595"/>
        <end position="614"/>
    </location>
</feature>
<dbReference type="RefSeq" id="WP_130103303.1">
    <property type="nucleotide sequence ID" value="NZ_SDWW01000035.1"/>
</dbReference>
<sequence>MKVEHSHGSDAPLSGAAGSRDRAPDRVSAGIPQQVSPDGLVVTAVEAGAPLGKASSPASSKRPRRQWGAERPKPPLPIMEKPAGNAATWLGGFALTATAVAWVVYLARTVISQFIDNGLHDSRFLAQTIAYVVVMSLLTFSSFMYLLARQGALYRSRGHVRVPRAEIDAFMTNSRPSLTVLVPSYCEDPAVVRSTLLSAALQEYPGMRIVLLLDDPPTPTDPDAIASLAGCRALPGEINALLRGPFERFSASLALHEALAPAGGASTTDQIRALAIDFAWAGRWLRDQAAASPRTSNSDDFVADEVLGGLAGDLEITARALFAALDQRAAVPAERLSQLWRRLVWTFDADLSSFERKAYAHLPHDANKAMNLNAYIGLMGRRVRQVETRLGLVLRDTEADDSFLIPDSDYLLTLDADSVLLREYCLRLVYHLELPGNERIAVIQTPYAAFRGASTRLERIAGATTDIQHIVHQGMTYFGATFWVGANAVIRKPALDDIVEVSFVAGQEVRRYVQDRTVIEDTESSIDLVAHGWTLFNYPERLSYSATPPDFGSLVVQRARWANGGLLIAPKFARLVRRERKAGHRVPRAAVALRFNYMASICWASVGLVFLLVFPFDDQLLSPIILAAALPYFIAMASDFRRLGYKRSDILRVYAFNLILLPVNLAGTLKSLQQAAAKSKIAFARTPKVKNRTSAPALYVLAAYLIAAYCFYTLANDIRTENWTNAAFAAFNGTLTCYAIVAFIGVRNSIVDVILGTVAWVRVPARVRGPRKPVVVATADPDWESVLYFGPDQTGATQGPSSIAVTAAPAPRRGDTRAHQRTS</sequence>
<feature type="transmembrane region" description="Helical" evidence="8">
    <location>
        <begin position="86"/>
        <end position="108"/>
    </location>
</feature>
<dbReference type="AlphaFoldDB" id="A0A4V1ZH08"/>
<proteinExistence type="predicted"/>
<protein>
    <submittedName>
        <fullName evidence="10">Glycosyltransferase</fullName>
    </submittedName>
</protein>
<dbReference type="Pfam" id="PF13632">
    <property type="entry name" value="Glyco_trans_2_3"/>
    <property type="match status" value="1"/>
</dbReference>
<evidence type="ECO:0000259" key="9">
    <source>
        <dbReference type="Pfam" id="PF13632"/>
    </source>
</evidence>
<dbReference type="OrthoDB" id="9806824at2"/>
<evidence type="ECO:0000256" key="5">
    <source>
        <dbReference type="ARBA" id="ARBA00022989"/>
    </source>
</evidence>
<dbReference type="InterPro" id="IPR001173">
    <property type="entry name" value="Glyco_trans_2-like"/>
</dbReference>
<dbReference type="GO" id="GO:0005886">
    <property type="term" value="C:plasma membrane"/>
    <property type="evidence" value="ECO:0007669"/>
    <property type="project" value="TreeGrafter"/>
</dbReference>
<dbReference type="GO" id="GO:0016758">
    <property type="term" value="F:hexosyltransferase activity"/>
    <property type="evidence" value="ECO:0007669"/>
    <property type="project" value="TreeGrafter"/>
</dbReference>
<evidence type="ECO:0000313" key="11">
    <source>
        <dbReference type="Proteomes" id="UP000293764"/>
    </source>
</evidence>
<keyword evidence="2" id="KW-0328">Glycosyltransferase</keyword>
<dbReference type="InterPro" id="IPR050321">
    <property type="entry name" value="Glycosyltr_2/OpgH_subfam"/>
</dbReference>
<keyword evidence="5 8" id="KW-1133">Transmembrane helix</keyword>
<evidence type="ECO:0000256" key="1">
    <source>
        <dbReference type="ARBA" id="ARBA00004141"/>
    </source>
</evidence>
<dbReference type="EMBL" id="SDWW01000035">
    <property type="protein sequence ID" value="RYV50394.1"/>
    <property type="molecule type" value="Genomic_DNA"/>
</dbReference>
<keyword evidence="11" id="KW-1185">Reference proteome</keyword>
<evidence type="ECO:0000256" key="3">
    <source>
        <dbReference type="ARBA" id="ARBA00022679"/>
    </source>
</evidence>
<name>A0A4V1ZH08_9MICO</name>
<keyword evidence="3 10" id="KW-0808">Transferase</keyword>
<evidence type="ECO:0000256" key="4">
    <source>
        <dbReference type="ARBA" id="ARBA00022692"/>
    </source>
</evidence>
<feature type="region of interest" description="Disordered" evidence="7">
    <location>
        <begin position="792"/>
        <end position="823"/>
    </location>
</feature>
<feature type="transmembrane region" description="Helical" evidence="8">
    <location>
        <begin position="620"/>
        <end position="638"/>
    </location>
</feature>
<evidence type="ECO:0000256" key="7">
    <source>
        <dbReference type="SAM" id="MobiDB-lite"/>
    </source>
</evidence>
<feature type="compositionally biased region" description="Basic and acidic residues" evidence="7">
    <location>
        <begin position="812"/>
        <end position="823"/>
    </location>
</feature>
<evidence type="ECO:0000256" key="6">
    <source>
        <dbReference type="ARBA" id="ARBA00023136"/>
    </source>
</evidence>
<dbReference type="SUPFAM" id="SSF53448">
    <property type="entry name" value="Nucleotide-diphospho-sugar transferases"/>
    <property type="match status" value="1"/>
</dbReference>
<comment type="caution">
    <text evidence="10">The sequence shown here is derived from an EMBL/GenBank/DDBJ whole genome shotgun (WGS) entry which is preliminary data.</text>
</comment>
<feature type="transmembrane region" description="Helical" evidence="8">
    <location>
        <begin position="727"/>
        <end position="746"/>
    </location>
</feature>
<feature type="region of interest" description="Disordered" evidence="7">
    <location>
        <begin position="51"/>
        <end position="79"/>
    </location>
</feature>
<feature type="transmembrane region" description="Helical" evidence="8">
    <location>
        <begin position="650"/>
        <end position="669"/>
    </location>
</feature>
<dbReference type="Proteomes" id="UP000293764">
    <property type="component" value="Unassembled WGS sequence"/>
</dbReference>